<accession>A0A1I5JJ16</accession>
<dbReference type="STRING" id="1523247.SAMN05660464_0785"/>
<organism evidence="2 3">
    <name type="scientific">Geodermatophilus dictyosporus</name>
    <dbReference type="NCBI Taxonomy" id="1523247"/>
    <lineage>
        <taxon>Bacteria</taxon>
        <taxon>Bacillati</taxon>
        <taxon>Actinomycetota</taxon>
        <taxon>Actinomycetes</taxon>
        <taxon>Geodermatophilales</taxon>
        <taxon>Geodermatophilaceae</taxon>
        <taxon>Geodermatophilus</taxon>
    </lineage>
</organism>
<feature type="domain" description="Methyltransferase" evidence="1">
    <location>
        <begin position="62"/>
        <end position="149"/>
    </location>
</feature>
<dbReference type="AlphaFoldDB" id="A0A1I5JJ16"/>
<dbReference type="SUPFAM" id="SSF53335">
    <property type="entry name" value="S-adenosyl-L-methionine-dependent methyltransferases"/>
    <property type="match status" value="1"/>
</dbReference>
<dbReference type="Proteomes" id="UP000198857">
    <property type="component" value="Unassembled WGS sequence"/>
</dbReference>
<dbReference type="GO" id="GO:0008168">
    <property type="term" value="F:methyltransferase activity"/>
    <property type="evidence" value="ECO:0007669"/>
    <property type="project" value="UniProtKB-KW"/>
</dbReference>
<reference evidence="3" key="1">
    <citation type="submission" date="2016-10" db="EMBL/GenBank/DDBJ databases">
        <authorList>
            <person name="Varghese N."/>
            <person name="Submissions S."/>
        </authorList>
    </citation>
    <scope>NUCLEOTIDE SEQUENCE [LARGE SCALE GENOMIC DNA]</scope>
    <source>
        <strain evidence="3">DSM 44208</strain>
    </source>
</reference>
<dbReference type="InterPro" id="IPR041698">
    <property type="entry name" value="Methyltransf_25"/>
</dbReference>
<evidence type="ECO:0000313" key="3">
    <source>
        <dbReference type="Proteomes" id="UP000198857"/>
    </source>
</evidence>
<dbReference type="CDD" id="cd02440">
    <property type="entry name" value="AdoMet_MTases"/>
    <property type="match status" value="1"/>
</dbReference>
<name>A0A1I5JJ16_9ACTN</name>
<gene>
    <name evidence="2" type="ORF">SAMN05660464_0785</name>
</gene>
<protein>
    <submittedName>
        <fullName evidence="2">Methyltransferase domain-containing protein</fullName>
    </submittedName>
</protein>
<dbReference type="Pfam" id="PF13649">
    <property type="entry name" value="Methyltransf_25"/>
    <property type="match status" value="1"/>
</dbReference>
<dbReference type="Gene3D" id="3.40.50.150">
    <property type="entry name" value="Vaccinia Virus protein VP39"/>
    <property type="match status" value="1"/>
</dbReference>
<keyword evidence="2" id="KW-0489">Methyltransferase</keyword>
<keyword evidence="2" id="KW-0808">Transferase</keyword>
<proteinExistence type="predicted"/>
<dbReference type="InterPro" id="IPR029063">
    <property type="entry name" value="SAM-dependent_MTases_sf"/>
</dbReference>
<sequence>MGCGRLPGVTDLLARTRTAYDTVAPDYADLLRDELDRRPLDRALLGVLAEDVHRRGGGPVGDLGCGPGRVAAHLHRLGVDVVGVDLSPAMLRVARRDHPRLPLAVGALAALPLADRVLAGALAWYSLIHTPPALLPGLCAELRRVLADGAPLLLAFQAGDGGEQHLARAYGHDVDLPVFRHDPDVVVGCLARAGLAVRSTTVRAPELPECTAQVYVTAVREEHR</sequence>
<evidence type="ECO:0000259" key="1">
    <source>
        <dbReference type="Pfam" id="PF13649"/>
    </source>
</evidence>
<keyword evidence="3" id="KW-1185">Reference proteome</keyword>
<dbReference type="GO" id="GO:0032259">
    <property type="term" value="P:methylation"/>
    <property type="evidence" value="ECO:0007669"/>
    <property type="project" value="UniProtKB-KW"/>
</dbReference>
<dbReference type="EMBL" id="FOWQ01000001">
    <property type="protein sequence ID" value="SFO72649.1"/>
    <property type="molecule type" value="Genomic_DNA"/>
</dbReference>
<evidence type="ECO:0000313" key="2">
    <source>
        <dbReference type="EMBL" id="SFO72649.1"/>
    </source>
</evidence>